<keyword evidence="4" id="KW-1185">Reference proteome</keyword>
<accession>A0A6N9HL32</accession>
<dbReference type="PRINTS" id="PR01438">
    <property type="entry name" value="UNVRSLSTRESS"/>
</dbReference>
<dbReference type="RefSeq" id="WP_161027016.1">
    <property type="nucleotide sequence ID" value="NZ_WWCJ01000013.1"/>
</dbReference>
<dbReference type="CDD" id="cd00293">
    <property type="entry name" value="USP-like"/>
    <property type="match status" value="2"/>
</dbReference>
<dbReference type="PANTHER" id="PTHR46268">
    <property type="entry name" value="STRESS RESPONSE PROTEIN NHAX"/>
    <property type="match status" value="1"/>
</dbReference>
<dbReference type="Gene3D" id="3.40.50.12370">
    <property type="match status" value="1"/>
</dbReference>
<dbReference type="InterPro" id="IPR006016">
    <property type="entry name" value="UspA"/>
</dbReference>
<comment type="similarity">
    <text evidence="1">Belongs to the universal stress protein A family.</text>
</comment>
<dbReference type="Pfam" id="PF00582">
    <property type="entry name" value="Usp"/>
    <property type="match status" value="1"/>
</dbReference>
<protein>
    <submittedName>
        <fullName evidence="3">Universal stress protein</fullName>
    </submittedName>
</protein>
<dbReference type="PANTHER" id="PTHR46268:SF15">
    <property type="entry name" value="UNIVERSAL STRESS PROTEIN HP_0031"/>
    <property type="match status" value="1"/>
</dbReference>
<dbReference type="SUPFAM" id="SSF52402">
    <property type="entry name" value="Adenine nucleotide alpha hydrolases-like"/>
    <property type="match status" value="2"/>
</dbReference>
<dbReference type="Proteomes" id="UP000448575">
    <property type="component" value="Unassembled WGS sequence"/>
</dbReference>
<feature type="domain" description="UspA" evidence="2">
    <location>
        <begin position="156"/>
        <end position="275"/>
    </location>
</feature>
<dbReference type="AlphaFoldDB" id="A0A6N9HL32"/>
<dbReference type="EMBL" id="WWCJ01000013">
    <property type="protein sequence ID" value="MYN04049.1"/>
    <property type="molecule type" value="Genomic_DNA"/>
</dbReference>
<reference evidence="3 4" key="1">
    <citation type="submission" date="2019-12" db="EMBL/GenBank/DDBJ databases">
        <title>Novel species isolated from a subtropical stream in China.</title>
        <authorList>
            <person name="Lu H."/>
        </authorList>
    </citation>
    <scope>NUCLEOTIDE SEQUENCE [LARGE SCALE GENOMIC DNA]</scope>
    <source>
        <strain evidence="3 4">DS3</strain>
    </source>
</reference>
<comment type="caution">
    <text evidence="3">The sequence shown here is derived from an EMBL/GenBank/DDBJ whole genome shotgun (WGS) entry which is preliminary data.</text>
</comment>
<sequence>MTPYKTILVHAGPPFDAGVGRVAVQLAQAFDARLVALACSGIEMLLAPGLIETGNETLARHMMDKIDSASGALEQLRELAGEAGISAEVRRLNGRSERELAEEMMFADLAVIGQALDRRRARNGWRTLPEMLLRNAARPVLVVPDGYAGATCGKCVLLAWDGSAAAARAVSAAIPLLARADVVEAVTYSTDDGFNVPGEIDSLATFLASHGVNARTRFLRARRNVDIGEAMLDHARASGSDLLVLGGYGHSRLRELILGSVSTTVMRNMKMPALFAR</sequence>
<evidence type="ECO:0000313" key="4">
    <source>
        <dbReference type="Proteomes" id="UP000448575"/>
    </source>
</evidence>
<organism evidence="3 4">
    <name type="scientific">Pseudoduganella guangdongensis</name>
    <dbReference type="NCBI Taxonomy" id="2692179"/>
    <lineage>
        <taxon>Bacteria</taxon>
        <taxon>Pseudomonadati</taxon>
        <taxon>Pseudomonadota</taxon>
        <taxon>Betaproteobacteria</taxon>
        <taxon>Burkholderiales</taxon>
        <taxon>Oxalobacteraceae</taxon>
        <taxon>Telluria group</taxon>
        <taxon>Pseudoduganella</taxon>
    </lineage>
</organism>
<gene>
    <name evidence="3" type="ORF">GTP41_18315</name>
</gene>
<name>A0A6N9HL32_9BURK</name>
<evidence type="ECO:0000313" key="3">
    <source>
        <dbReference type="EMBL" id="MYN04049.1"/>
    </source>
</evidence>
<proteinExistence type="inferred from homology"/>
<evidence type="ECO:0000256" key="1">
    <source>
        <dbReference type="ARBA" id="ARBA00008791"/>
    </source>
</evidence>
<dbReference type="InterPro" id="IPR006015">
    <property type="entry name" value="Universal_stress_UspA"/>
</dbReference>
<evidence type="ECO:0000259" key="2">
    <source>
        <dbReference type="Pfam" id="PF00582"/>
    </source>
</evidence>